<comment type="caution">
    <text evidence="1">The sequence shown here is derived from an EMBL/GenBank/DDBJ whole genome shotgun (WGS) entry which is preliminary data.</text>
</comment>
<proteinExistence type="predicted"/>
<evidence type="ECO:0000313" key="2">
    <source>
        <dbReference type="Proteomes" id="UP000031982"/>
    </source>
</evidence>
<organism evidence="1 2">
    <name type="scientific">Bacillus badius</name>
    <dbReference type="NCBI Taxonomy" id="1455"/>
    <lineage>
        <taxon>Bacteria</taxon>
        <taxon>Bacillati</taxon>
        <taxon>Bacillota</taxon>
        <taxon>Bacilli</taxon>
        <taxon>Bacillales</taxon>
        <taxon>Bacillaceae</taxon>
        <taxon>Pseudobacillus</taxon>
    </lineage>
</organism>
<dbReference type="EMBL" id="JXLP01000003">
    <property type="protein sequence ID" value="KIL79510.1"/>
    <property type="molecule type" value="Genomic_DNA"/>
</dbReference>
<accession>A0ABR5AXP0</accession>
<name>A0ABR5AXP0_BACBA</name>
<sequence>MLMAVRKDACMKIKIGQRRHRHKKTASGRARWLFLFFIL</sequence>
<gene>
    <name evidence="1" type="ORF">SD77_3376</name>
</gene>
<keyword evidence="2" id="KW-1185">Reference proteome</keyword>
<evidence type="ECO:0008006" key="3">
    <source>
        <dbReference type="Google" id="ProtNLM"/>
    </source>
</evidence>
<dbReference type="Proteomes" id="UP000031982">
    <property type="component" value="Unassembled WGS sequence"/>
</dbReference>
<protein>
    <recommendedName>
        <fullName evidence="3">Ribose 5-phosphate isomerase B</fullName>
    </recommendedName>
</protein>
<evidence type="ECO:0000313" key="1">
    <source>
        <dbReference type="EMBL" id="KIL79510.1"/>
    </source>
</evidence>
<reference evidence="1 2" key="1">
    <citation type="submission" date="2015-01" db="EMBL/GenBank/DDBJ databases">
        <title>Genome Assembly of Bacillus badius MTCC 1458.</title>
        <authorList>
            <person name="Verma A."/>
            <person name="Khatri I."/>
            <person name="Mual P."/>
            <person name="Subramanian S."/>
            <person name="Krishnamurthi S."/>
        </authorList>
    </citation>
    <scope>NUCLEOTIDE SEQUENCE [LARGE SCALE GENOMIC DNA]</scope>
    <source>
        <strain evidence="1 2">MTCC 1458</strain>
    </source>
</reference>